<evidence type="ECO:0000256" key="3">
    <source>
        <dbReference type="ARBA" id="ARBA00023237"/>
    </source>
</evidence>
<evidence type="ECO:0000313" key="7">
    <source>
        <dbReference type="EMBL" id="UOR05289.1"/>
    </source>
</evidence>
<keyword evidence="7" id="KW-0675">Receptor</keyword>
<dbReference type="GO" id="GO:0009279">
    <property type="term" value="C:cell outer membrane"/>
    <property type="evidence" value="ECO:0007669"/>
    <property type="project" value="UniProtKB-SubCell"/>
</dbReference>
<keyword evidence="8" id="KW-1185">Reference proteome</keyword>
<feature type="chain" id="PRO_5035932576" evidence="5">
    <location>
        <begin position="25"/>
        <end position="834"/>
    </location>
</feature>
<dbReference type="Gene3D" id="2.40.170.20">
    <property type="entry name" value="TonB-dependent receptor, beta-barrel domain"/>
    <property type="match status" value="1"/>
</dbReference>
<dbReference type="KEGG" id="haei:MUN82_20440"/>
<feature type="region of interest" description="Disordered" evidence="4">
    <location>
        <begin position="810"/>
        <end position="834"/>
    </location>
</feature>
<dbReference type="InterPro" id="IPR041700">
    <property type="entry name" value="OMP_b-brl_3"/>
</dbReference>
<feature type="signal peptide" evidence="5">
    <location>
        <begin position="1"/>
        <end position="24"/>
    </location>
</feature>
<protein>
    <submittedName>
        <fullName evidence="7">TonB-dependent receptor family protein</fullName>
    </submittedName>
</protein>
<comment type="subcellular location">
    <subcellularLocation>
        <location evidence="1">Cell outer membrane</location>
    </subcellularLocation>
</comment>
<dbReference type="PANTHER" id="PTHR40980:SF4">
    <property type="entry name" value="TONB-DEPENDENT RECEPTOR-LIKE BETA-BARREL DOMAIN-CONTAINING PROTEIN"/>
    <property type="match status" value="1"/>
</dbReference>
<evidence type="ECO:0000256" key="5">
    <source>
        <dbReference type="SAM" id="SignalP"/>
    </source>
</evidence>
<reference evidence="7 8" key="1">
    <citation type="submission" date="2022-04" db="EMBL/GenBank/DDBJ databases">
        <title>Hymenobacter sp. isolated from the air.</title>
        <authorList>
            <person name="Won M."/>
            <person name="Lee C.-M."/>
            <person name="Woen H.-Y."/>
            <person name="Kwon S.-W."/>
        </authorList>
    </citation>
    <scope>NUCLEOTIDE SEQUENCE [LARGE SCALE GENOMIC DNA]</scope>
    <source>
        <strain evidence="8">5413 J-13</strain>
    </source>
</reference>
<keyword evidence="5" id="KW-0732">Signal</keyword>
<keyword evidence="3" id="KW-0998">Cell outer membrane</keyword>
<name>A0A8T9SZT8_9BACT</name>
<dbReference type="InterPro" id="IPR037066">
    <property type="entry name" value="Plug_dom_sf"/>
</dbReference>
<dbReference type="SUPFAM" id="SSF56935">
    <property type="entry name" value="Porins"/>
    <property type="match status" value="1"/>
</dbReference>
<sequence length="834" mass="92553">MKYYFTYLLLAGTLSYGHTVQAQSAPTPTAQSTTTRLTGTVLDEATKQPVPFATVALLPPTGDKPVAGAACDEKGSFVLTAPAGAYRLVVSFVGYTSRTETVTLGATPKNLGQLTLAATTQKLSEVTVVGEKPLVEARPDRIVYNAEADATNTGGTASDVLRKTPLLNVDADGNVQLRGSSNLRVLINNKPSAILAGNLAEALKQIPADQIKAVEVLTTPSARYDAEGTGGVVNIVLKKNSLQGVNGRVGAGVGNRNQNLNGALNARRGKVGFTSSLSGFYNQYPGRSNSSRTDYLDGATGQLTQNTENKSRGGGGFGKVGLTFDPTEQSGFTLDFTGNAYHSVNDQDLFNEYRVFPQLEQYNSLNTLYTRDIRQRTPSRNYDVSAGYTRTFKDQPRREWSVLGQHSVSRSRQNYTLDQFQPFWTTEESERLEYQERSENLAFNRENTIQTDYIHPFKGKTTLETGAKAILRQVSSDYDLDTLRTGQQADFIRNDLRSNAFDYRQNVLAAYGSLGFALGKKYSFTLGTRAEYTDIKGEFSGENGRFRNDYLNVLPTLSATRNLKKEGQTLGITYARRIQRPQIYYLNPYVNQTDPRNISYGNPELRPELTQNIDLSYNTYAEKSSLTVSLYGRRTSNSIESVLFYNEEQGRSESTFRNIASSSTIGSNIYTSVRPVKGLQLGGNLDISYIRLNSPALNRTSSRFMYGANVNSSYKFKEKYTAQFYAGYYAGWVQLQSRNSGYYYYSLGLKRTFLNEKADLTLNANTFFQPGINFRNTTTTDRFISRSNFFSYQRNVRLSFSYRFGKVDNGAPQRRRRSIQNNDSKGGGGGQQGG</sequence>
<accession>A0A8T9SZT8</accession>
<evidence type="ECO:0000256" key="1">
    <source>
        <dbReference type="ARBA" id="ARBA00004442"/>
    </source>
</evidence>
<dbReference type="AlphaFoldDB" id="A0A8T9SZT8"/>
<proteinExistence type="predicted"/>
<feature type="compositionally biased region" description="Gly residues" evidence="4">
    <location>
        <begin position="825"/>
        <end position="834"/>
    </location>
</feature>
<dbReference type="InterPro" id="IPR036942">
    <property type="entry name" value="Beta-barrel_TonB_sf"/>
</dbReference>
<dbReference type="Gene3D" id="2.60.40.1120">
    <property type="entry name" value="Carboxypeptidase-like, regulatory domain"/>
    <property type="match status" value="1"/>
</dbReference>
<evidence type="ECO:0000256" key="4">
    <source>
        <dbReference type="SAM" id="MobiDB-lite"/>
    </source>
</evidence>
<dbReference type="RefSeq" id="WP_245093419.1">
    <property type="nucleotide sequence ID" value="NZ_CP095053.1"/>
</dbReference>
<dbReference type="InterPro" id="IPR008969">
    <property type="entry name" value="CarboxyPept-like_regulatory"/>
</dbReference>
<evidence type="ECO:0000313" key="8">
    <source>
        <dbReference type="Proteomes" id="UP000829925"/>
    </source>
</evidence>
<dbReference type="Gene3D" id="2.170.130.10">
    <property type="entry name" value="TonB-dependent receptor, plug domain"/>
    <property type="match status" value="1"/>
</dbReference>
<dbReference type="Proteomes" id="UP000829925">
    <property type="component" value="Chromosome"/>
</dbReference>
<feature type="domain" description="Outer membrane protein beta-barrel" evidence="6">
    <location>
        <begin position="394"/>
        <end position="802"/>
    </location>
</feature>
<dbReference type="Pfam" id="PF13715">
    <property type="entry name" value="CarbopepD_reg_2"/>
    <property type="match status" value="1"/>
</dbReference>
<dbReference type="EMBL" id="CP095053">
    <property type="protein sequence ID" value="UOR05289.1"/>
    <property type="molecule type" value="Genomic_DNA"/>
</dbReference>
<organism evidence="7 8">
    <name type="scientific">Hymenobacter aerilatus</name>
    <dbReference type="NCBI Taxonomy" id="2932251"/>
    <lineage>
        <taxon>Bacteria</taxon>
        <taxon>Pseudomonadati</taxon>
        <taxon>Bacteroidota</taxon>
        <taxon>Cytophagia</taxon>
        <taxon>Cytophagales</taxon>
        <taxon>Hymenobacteraceae</taxon>
        <taxon>Hymenobacter</taxon>
    </lineage>
</organism>
<evidence type="ECO:0000256" key="2">
    <source>
        <dbReference type="ARBA" id="ARBA00023136"/>
    </source>
</evidence>
<dbReference type="SUPFAM" id="SSF49464">
    <property type="entry name" value="Carboxypeptidase regulatory domain-like"/>
    <property type="match status" value="1"/>
</dbReference>
<dbReference type="PANTHER" id="PTHR40980">
    <property type="entry name" value="PLUG DOMAIN-CONTAINING PROTEIN"/>
    <property type="match status" value="1"/>
</dbReference>
<gene>
    <name evidence="7" type="ORF">MUN82_20440</name>
</gene>
<dbReference type="Pfam" id="PF14905">
    <property type="entry name" value="OMP_b-brl_3"/>
    <property type="match status" value="1"/>
</dbReference>
<evidence type="ECO:0000259" key="6">
    <source>
        <dbReference type="Pfam" id="PF14905"/>
    </source>
</evidence>
<keyword evidence="2" id="KW-0472">Membrane</keyword>